<accession>A0ABW0Q634</accession>
<keyword evidence="3" id="KW-0479">Metal-binding</keyword>
<dbReference type="SFLD" id="SFLDG01129">
    <property type="entry name" value="C1.5:_HAD__Beta-PGM__Phosphata"/>
    <property type="match status" value="1"/>
</dbReference>
<dbReference type="Gene3D" id="1.10.150.240">
    <property type="entry name" value="Putative phosphatase, domain 2"/>
    <property type="match status" value="1"/>
</dbReference>
<dbReference type="Proteomes" id="UP001596084">
    <property type="component" value="Unassembled WGS sequence"/>
</dbReference>
<dbReference type="InterPro" id="IPR036412">
    <property type="entry name" value="HAD-like_sf"/>
</dbReference>
<protein>
    <submittedName>
        <fullName evidence="5">HAD family hydrolase</fullName>
    </submittedName>
</protein>
<dbReference type="EMBL" id="JBHSMX010000008">
    <property type="protein sequence ID" value="MFC5520000.1"/>
    <property type="molecule type" value="Genomic_DNA"/>
</dbReference>
<evidence type="ECO:0000313" key="6">
    <source>
        <dbReference type="Proteomes" id="UP001596084"/>
    </source>
</evidence>
<dbReference type="InterPro" id="IPR006439">
    <property type="entry name" value="HAD-SF_hydro_IA"/>
</dbReference>
<dbReference type="PANTHER" id="PTHR46193">
    <property type="entry name" value="6-PHOSPHOGLUCONATE PHOSPHATASE"/>
    <property type="match status" value="1"/>
</dbReference>
<keyword evidence="5" id="KW-0378">Hydrolase</keyword>
<evidence type="ECO:0000256" key="2">
    <source>
        <dbReference type="ARBA" id="ARBA00006171"/>
    </source>
</evidence>
<sequence length="217" mass="23646">MATGFKAIIFDCDGTLVDSETPGLDVLYEEAVKLGARMTREEAHAEFRGRRMALCVESIGRRLAQRPASFEADFTVHVRQAMAARFSEGLHPMLGALALVSRLQQPFCVATNGPREKAELTLGLTGLLPYFENRIFSAYEVGSWKPSPELFLHAARALGVEPRHCAVVEDSLPGIEAGLAAGMRVYSLCQPETVPPDLAARIEQINSLAVLDQVLHG</sequence>
<dbReference type="Pfam" id="PF00702">
    <property type="entry name" value="Hydrolase"/>
    <property type="match status" value="1"/>
</dbReference>
<dbReference type="NCBIfam" id="TIGR01509">
    <property type="entry name" value="HAD-SF-IA-v3"/>
    <property type="match status" value="1"/>
</dbReference>
<dbReference type="PRINTS" id="PR00413">
    <property type="entry name" value="HADHALOGNASE"/>
</dbReference>
<dbReference type="Gene3D" id="3.40.50.1000">
    <property type="entry name" value="HAD superfamily/HAD-like"/>
    <property type="match status" value="1"/>
</dbReference>
<keyword evidence="4" id="KW-0460">Magnesium</keyword>
<dbReference type="PANTHER" id="PTHR46193:SF10">
    <property type="entry name" value="6-PHOSPHOGLUCONATE PHOSPHATASE"/>
    <property type="match status" value="1"/>
</dbReference>
<name>A0ABW0Q634_9BURK</name>
<keyword evidence="6" id="KW-1185">Reference proteome</keyword>
<proteinExistence type="inferred from homology"/>
<dbReference type="SFLD" id="SFLDS00003">
    <property type="entry name" value="Haloacid_Dehalogenase"/>
    <property type="match status" value="1"/>
</dbReference>
<evidence type="ECO:0000256" key="4">
    <source>
        <dbReference type="ARBA" id="ARBA00022842"/>
    </source>
</evidence>
<dbReference type="InterPro" id="IPR051600">
    <property type="entry name" value="Beta-PGM-like"/>
</dbReference>
<dbReference type="InterPro" id="IPR023198">
    <property type="entry name" value="PGP-like_dom2"/>
</dbReference>
<dbReference type="RefSeq" id="WP_068833817.1">
    <property type="nucleotide sequence ID" value="NZ_JBHSMX010000008.1"/>
</dbReference>
<gene>
    <name evidence="5" type="ORF">ACFPP7_03595</name>
</gene>
<evidence type="ECO:0000256" key="1">
    <source>
        <dbReference type="ARBA" id="ARBA00001946"/>
    </source>
</evidence>
<comment type="caution">
    <text evidence="5">The sequence shown here is derived from an EMBL/GenBank/DDBJ whole genome shotgun (WGS) entry which is preliminary data.</text>
</comment>
<dbReference type="InterPro" id="IPR023214">
    <property type="entry name" value="HAD_sf"/>
</dbReference>
<comment type="similarity">
    <text evidence="2">Belongs to the HAD-like hydrolase superfamily. CbbY/CbbZ/Gph/YieH family.</text>
</comment>
<comment type="cofactor">
    <cofactor evidence="1">
        <name>Mg(2+)</name>
        <dbReference type="ChEBI" id="CHEBI:18420"/>
    </cofactor>
</comment>
<dbReference type="GO" id="GO:0016787">
    <property type="term" value="F:hydrolase activity"/>
    <property type="evidence" value="ECO:0007669"/>
    <property type="project" value="UniProtKB-KW"/>
</dbReference>
<evidence type="ECO:0000256" key="3">
    <source>
        <dbReference type="ARBA" id="ARBA00022723"/>
    </source>
</evidence>
<dbReference type="SUPFAM" id="SSF56784">
    <property type="entry name" value="HAD-like"/>
    <property type="match status" value="1"/>
</dbReference>
<organism evidence="5 6">
    <name type="scientific">Polaromonas jejuensis</name>
    <dbReference type="NCBI Taxonomy" id="457502"/>
    <lineage>
        <taxon>Bacteria</taxon>
        <taxon>Pseudomonadati</taxon>
        <taxon>Pseudomonadota</taxon>
        <taxon>Betaproteobacteria</taxon>
        <taxon>Burkholderiales</taxon>
        <taxon>Comamonadaceae</taxon>
        <taxon>Polaromonas</taxon>
    </lineage>
</organism>
<reference evidence="6" key="1">
    <citation type="journal article" date="2019" name="Int. J. Syst. Evol. Microbiol.">
        <title>The Global Catalogue of Microorganisms (GCM) 10K type strain sequencing project: providing services to taxonomists for standard genome sequencing and annotation.</title>
        <authorList>
            <consortium name="The Broad Institute Genomics Platform"/>
            <consortium name="The Broad Institute Genome Sequencing Center for Infectious Disease"/>
            <person name="Wu L."/>
            <person name="Ma J."/>
        </authorList>
    </citation>
    <scope>NUCLEOTIDE SEQUENCE [LARGE SCALE GENOMIC DNA]</scope>
    <source>
        <strain evidence="6">CGMCC 4.7277</strain>
    </source>
</reference>
<evidence type="ECO:0000313" key="5">
    <source>
        <dbReference type="EMBL" id="MFC5520000.1"/>
    </source>
</evidence>